<sequence>MLDKKKYKDFTEDDLQKALEEVRNDAPAVNIVKYDKTNFVKIKVVIRRCVKRAENVIDHPILATSIMFAVTAEGKMLPPYIVFKADNLWSTWTEHGPEGARYNRTKSGWFDKNIFEDWFFSIIIPYAKKLNGPLILIGDNLASHVLLRVITECREKYITFVLLLLNSTNLTLSLDVSKTLEQIEANSVKNILSGFRATGFYPLDKEQGLKRIPMQDRPLNEIQANVSDSIKDMYETARRG</sequence>
<name>A0AAV8ZSX5_9CUCU</name>
<feature type="domain" description="DDE-1" evidence="1">
    <location>
        <begin position="64"/>
        <end position="176"/>
    </location>
</feature>
<accession>A0AAV8ZSX5</accession>
<dbReference type="Proteomes" id="UP001162156">
    <property type="component" value="Unassembled WGS sequence"/>
</dbReference>
<gene>
    <name evidence="2" type="ORF">NQ314_001037</name>
</gene>
<evidence type="ECO:0000313" key="3">
    <source>
        <dbReference type="Proteomes" id="UP001162156"/>
    </source>
</evidence>
<protein>
    <recommendedName>
        <fullName evidence="1">DDE-1 domain-containing protein</fullName>
    </recommendedName>
</protein>
<dbReference type="Pfam" id="PF03184">
    <property type="entry name" value="DDE_1"/>
    <property type="match status" value="1"/>
</dbReference>
<dbReference type="EMBL" id="JANEYF010000311">
    <property type="protein sequence ID" value="KAJ8970767.1"/>
    <property type="molecule type" value="Genomic_DNA"/>
</dbReference>
<comment type="caution">
    <text evidence="2">The sequence shown here is derived from an EMBL/GenBank/DDBJ whole genome shotgun (WGS) entry which is preliminary data.</text>
</comment>
<reference evidence="2" key="1">
    <citation type="journal article" date="2023" name="Insect Mol. Biol.">
        <title>Genome sequencing provides insights into the evolution of gene families encoding plant cell wall-degrading enzymes in longhorned beetles.</title>
        <authorList>
            <person name="Shin N.R."/>
            <person name="Okamura Y."/>
            <person name="Kirsch R."/>
            <person name="Pauchet Y."/>
        </authorList>
    </citation>
    <scope>NUCLEOTIDE SEQUENCE</scope>
    <source>
        <strain evidence="2">RBIC_L_NR</strain>
    </source>
</reference>
<evidence type="ECO:0000259" key="1">
    <source>
        <dbReference type="Pfam" id="PF03184"/>
    </source>
</evidence>
<keyword evidence="3" id="KW-1185">Reference proteome</keyword>
<dbReference type="InterPro" id="IPR004875">
    <property type="entry name" value="DDE_SF_endonuclease_dom"/>
</dbReference>
<dbReference type="GO" id="GO:0003676">
    <property type="term" value="F:nucleic acid binding"/>
    <property type="evidence" value="ECO:0007669"/>
    <property type="project" value="InterPro"/>
</dbReference>
<dbReference type="AlphaFoldDB" id="A0AAV8ZSX5"/>
<organism evidence="2 3">
    <name type="scientific">Rhamnusium bicolor</name>
    <dbReference type="NCBI Taxonomy" id="1586634"/>
    <lineage>
        <taxon>Eukaryota</taxon>
        <taxon>Metazoa</taxon>
        <taxon>Ecdysozoa</taxon>
        <taxon>Arthropoda</taxon>
        <taxon>Hexapoda</taxon>
        <taxon>Insecta</taxon>
        <taxon>Pterygota</taxon>
        <taxon>Neoptera</taxon>
        <taxon>Endopterygota</taxon>
        <taxon>Coleoptera</taxon>
        <taxon>Polyphaga</taxon>
        <taxon>Cucujiformia</taxon>
        <taxon>Chrysomeloidea</taxon>
        <taxon>Cerambycidae</taxon>
        <taxon>Lepturinae</taxon>
        <taxon>Rhagiini</taxon>
        <taxon>Rhamnusium</taxon>
    </lineage>
</organism>
<proteinExistence type="predicted"/>
<evidence type="ECO:0000313" key="2">
    <source>
        <dbReference type="EMBL" id="KAJ8970767.1"/>
    </source>
</evidence>